<evidence type="ECO:0000256" key="1">
    <source>
        <dbReference type="SAM" id="MobiDB-lite"/>
    </source>
</evidence>
<sequence>MGKVSIGLRGWRFDEDDLFTDEGTWRPLEEIPKDPRHRLVRLQVVIGKPCDACYLIHGEAEKQRCREAAIVYGEPLEEILLCAEHEPDFLYWFREEGGERLAGEPELRDEFHEWFADGGRAPDGYAGVEHVETDPEGLPDLPSPEEIYEREQELLEDERADFDPSDASAVAERGGEGGESDADRTEDNEVDEVEETDEADETDDQGEDDLDLDDLDLDREYPR</sequence>
<feature type="compositionally biased region" description="Acidic residues" evidence="1">
    <location>
        <begin position="154"/>
        <end position="164"/>
    </location>
</feature>
<reference evidence="2 3" key="1">
    <citation type="submission" date="2020-07" db="EMBL/GenBank/DDBJ databases">
        <title>Gai3-2, isolated from salt lake.</title>
        <authorList>
            <person name="Cui H."/>
            <person name="Shi X."/>
        </authorList>
    </citation>
    <scope>NUCLEOTIDE SEQUENCE [LARGE SCALE GENOMIC DNA]</scope>
    <source>
        <strain evidence="2 3">Gai3-2</strain>
    </source>
</reference>
<accession>A0A7D5KLM0</accession>
<keyword evidence="3" id="KW-1185">Reference proteome</keyword>
<dbReference type="OrthoDB" id="341007at2157"/>
<dbReference type="Pfam" id="PF26419">
    <property type="entry name" value="DUF8114"/>
    <property type="match status" value="1"/>
</dbReference>
<feature type="compositionally biased region" description="Basic and acidic residues" evidence="1">
    <location>
        <begin position="173"/>
        <end position="187"/>
    </location>
</feature>
<dbReference type="Proteomes" id="UP000509750">
    <property type="component" value="Chromosome"/>
</dbReference>
<dbReference type="AlphaFoldDB" id="A0A7D5KLM0"/>
<dbReference type="RefSeq" id="WP_179168517.1">
    <property type="nucleotide sequence ID" value="NZ_CP058529.1"/>
</dbReference>
<dbReference type="InterPro" id="IPR058427">
    <property type="entry name" value="DUF8114"/>
</dbReference>
<evidence type="ECO:0000313" key="3">
    <source>
        <dbReference type="Proteomes" id="UP000509750"/>
    </source>
</evidence>
<evidence type="ECO:0000313" key="2">
    <source>
        <dbReference type="EMBL" id="QLG26942.1"/>
    </source>
</evidence>
<name>A0A7D5KLM0_9EURY</name>
<organism evidence="2 3">
    <name type="scientific">Halorarum halophilum</name>
    <dbReference type="NCBI Taxonomy" id="2743090"/>
    <lineage>
        <taxon>Archaea</taxon>
        <taxon>Methanobacteriati</taxon>
        <taxon>Methanobacteriota</taxon>
        <taxon>Stenosarchaea group</taxon>
        <taxon>Halobacteria</taxon>
        <taxon>Halobacteriales</taxon>
        <taxon>Haloferacaceae</taxon>
        <taxon>Halorarum</taxon>
    </lineage>
</organism>
<dbReference type="EMBL" id="CP058529">
    <property type="protein sequence ID" value="QLG26942.1"/>
    <property type="molecule type" value="Genomic_DNA"/>
</dbReference>
<dbReference type="GeneID" id="56028173"/>
<protein>
    <submittedName>
        <fullName evidence="2">Uncharacterized protein</fullName>
    </submittedName>
</protein>
<feature type="compositionally biased region" description="Acidic residues" evidence="1">
    <location>
        <begin position="188"/>
        <end position="217"/>
    </location>
</feature>
<gene>
    <name evidence="2" type="ORF">HUG10_05030</name>
</gene>
<dbReference type="KEGG" id="halg:HUG10_05030"/>
<feature type="region of interest" description="Disordered" evidence="1">
    <location>
        <begin position="118"/>
        <end position="223"/>
    </location>
</feature>
<proteinExistence type="predicted"/>